<dbReference type="STRING" id="1121335.Cst_c10280"/>
<reference evidence="1 2" key="1">
    <citation type="journal article" date="2013" name="Genome Announc.">
        <title>Complete genome sequence of Clostridium stercorarium subsp. stercorarium strain DSM 8532, a thermophilic degrader of plant cell wall fibers.</title>
        <authorList>
            <person name="Poehlein A."/>
            <person name="Zverlov V.V."/>
            <person name="Daniel R."/>
            <person name="Schwarz W.H."/>
            <person name="Liebl W."/>
        </authorList>
    </citation>
    <scope>NUCLEOTIDE SEQUENCE [LARGE SCALE GENOMIC DNA]</scope>
    <source>
        <strain evidence="2">ATCC 35414 / DSM 8532 / NCIMB 11754</strain>
    </source>
</reference>
<dbReference type="EMBL" id="CP004044">
    <property type="protein sequence ID" value="AGC68026.1"/>
    <property type="molecule type" value="Genomic_DNA"/>
</dbReference>
<dbReference type="PATRIC" id="fig|1121335.3.peg.1007"/>
<name>L7VNI5_THES1</name>
<evidence type="ECO:0000313" key="1">
    <source>
        <dbReference type="EMBL" id="AGC68026.1"/>
    </source>
</evidence>
<gene>
    <name evidence="1" type="ordered locus">Cst_c10280</name>
</gene>
<accession>L7VNI5</accession>
<proteinExistence type="predicted"/>
<organism evidence="1 2">
    <name type="scientific">Thermoclostridium stercorarium (strain ATCC 35414 / DSM 8532 / NCIMB 11754)</name>
    <name type="common">Clostridium stercorarium</name>
    <dbReference type="NCBI Taxonomy" id="1121335"/>
    <lineage>
        <taxon>Bacteria</taxon>
        <taxon>Bacillati</taxon>
        <taxon>Bacillota</taxon>
        <taxon>Clostridia</taxon>
        <taxon>Eubacteriales</taxon>
        <taxon>Oscillospiraceae</taxon>
        <taxon>Thermoclostridium</taxon>
    </lineage>
</organism>
<keyword evidence="2" id="KW-1185">Reference proteome</keyword>
<dbReference type="Proteomes" id="UP000011220">
    <property type="component" value="Chromosome"/>
</dbReference>
<sequence>MNRPRNRTNPAVLRPVFFMAGYGSKGEWGLKAQILAF</sequence>
<protein>
    <submittedName>
        <fullName evidence="1">Uncharacterized protein</fullName>
    </submittedName>
</protein>
<dbReference type="AlphaFoldDB" id="L7VNI5"/>
<dbReference type="KEGG" id="css:Cst_c10280"/>
<evidence type="ECO:0000313" key="2">
    <source>
        <dbReference type="Proteomes" id="UP000011220"/>
    </source>
</evidence>